<keyword evidence="4" id="KW-0347">Helicase</keyword>
<dbReference type="EMBL" id="CAJGYO010000004">
    <property type="protein sequence ID" value="CAD6225441.1"/>
    <property type="molecule type" value="Genomic_DNA"/>
</dbReference>
<dbReference type="AlphaFoldDB" id="A0A811NIC0"/>
<feature type="compositionally biased region" description="Basic and acidic residues" evidence="7">
    <location>
        <begin position="16"/>
        <end position="25"/>
    </location>
</feature>
<feature type="domain" description="Helicase ATP-binding" evidence="8">
    <location>
        <begin position="704"/>
        <end position="957"/>
    </location>
</feature>
<proteinExistence type="inferred from homology"/>
<comment type="similarity">
    <text evidence="1">Belongs to the DNA2/NAM7 helicase family.</text>
</comment>
<dbReference type="SUPFAM" id="SSF52540">
    <property type="entry name" value="P-loop containing nucleoside triphosphate hydrolases"/>
    <property type="match status" value="1"/>
</dbReference>
<dbReference type="InterPro" id="IPR055411">
    <property type="entry name" value="LRR_FXL15/At3g58940/PEG3-like"/>
</dbReference>
<evidence type="ECO:0000256" key="1">
    <source>
        <dbReference type="ARBA" id="ARBA00007913"/>
    </source>
</evidence>
<dbReference type="InterPro" id="IPR032675">
    <property type="entry name" value="LRR_dom_sf"/>
</dbReference>
<dbReference type="OrthoDB" id="6513042at2759"/>
<keyword evidence="5" id="KW-0067">ATP-binding</keyword>
<dbReference type="Proteomes" id="UP000604825">
    <property type="component" value="Unassembled WGS sequence"/>
</dbReference>
<accession>A0A811NIC0</accession>
<feature type="region of interest" description="Disordered" evidence="7">
    <location>
        <begin position="1"/>
        <end position="30"/>
    </location>
</feature>
<dbReference type="InterPro" id="IPR047187">
    <property type="entry name" value="SF1_C_Upf1"/>
</dbReference>
<dbReference type="CDD" id="cd18808">
    <property type="entry name" value="SF1_C_Upf1"/>
    <property type="match status" value="1"/>
</dbReference>
<dbReference type="InterPro" id="IPR050534">
    <property type="entry name" value="Coronavir_polyprotein_1ab"/>
</dbReference>
<keyword evidence="3" id="KW-0378">Hydrolase</keyword>
<dbReference type="SMART" id="SM00487">
    <property type="entry name" value="DEXDc"/>
    <property type="match status" value="1"/>
</dbReference>
<keyword evidence="2" id="KW-0547">Nucleotide-binding</keyword>
<dbReference type="Pfam" id="PF13086">
    <property type="entry name" value="AAA_11"/>
    <property type="match status" value="1"/>
</dbReference>
<evidence type="ECO:0000256" key="5">
    <source>
        <dbReference type="ARBA" id="ARBA00022840"/>
    </source>
</evidence>
<dbReference type="GO" id="GO:0005524">
    <property type="term" value="F:ATP binding"/>
    <property type="evidence" value="ECO:0007669"/>
    <property type="project" value="UniProtKB-KW"/>
</dbReference>
<dbReference type="Gene3D" id="3.40.50.300">
    <property type="entry name" value="P-loop containing nucleotide triphosphate hydrolases"/>
    <property type="match status" value="2"/>
</dbReference>
<dbReference type="PANTHER" id="PTHR43788:SF17">
    <property type="entry name" value="OS09G0130800 PROTEIN"/>
    <property type="match status" value="1"/>
</dbReference>
<dbReference type="Pfam" id="PF13087">
    <property type="entry name" value="AAA_12"/>
    <property type="match status" value="1"/>
</dbReference>
<evidence type="ECO:0000256" key="4">
    <source>
        <dbReference type="ARBA" id="ARBA00022806"/>
    </source>
</evidence>
<keyword evidence="10" id="KW-1185">Reference proteome</keyword>
<organism evidence="9 10">
    <name type="scientific">Miscanthus lutarioriparius</name>
    <dbReference type="NCBI Taxonomy" id="422564"/>
    <lineage>
        <taxon>Eukaryota</taxon>
        <taxon>Viridiplantae</taxon>
        <taxon>Streptophyta</taxon>
        <taxon>Embryophyta</taxon>
        <taxon>Tracheophyta</taxon>
        <taxon>Spermatophyta</taxon>
        <taxon>Magnoliopsida</taxon>
        <taxon>Liliopsida</taxon>
        <taxon>Poales</taxon>
        <taxon>Poaceae</taxon>
        <taxon>PACMAD clade</taxon>
        <taxon>Panicoideae</taxon>
        <taxon>Andropogonodae</taxon>
        <taxon>Andropogoneae</taxon>
        <taxon>Saccharinae</taxon>
        <taxon>Miscanthus</taxon>
    </lineage>
</organism>
<dbReference type="InterPro" id="IPR041677">
    <property type="entry name" value="DNA2/NAM7_AAA_11"/>
</dbReference>
<protein>
    <recommendedName>
        <fullName evidence="8">Helicase ATP-binding domain-containing protein</fullName>
    </recommendedName>
</protein>
<evidence type="ECO:0000313" key="9">
    <source>
        <dbReference type="EMBL" id="CAD6225441.1"/>
    </source>
</evidence>
<dbReference type="Pfam" id="PF24758">
    <property type="entry name" value="LRR_At5g56370"/>
    <property type="match status" value="1"/>
</dbReference>
<feature type="region of interest" description="Disordered" evidence="7">
    <location>
        <begin position="280"/>
        <end position="324"/>
    </location>
</feature>
<feature type="compositionally biased region" description="Basic residues" evidence="7">
    <location>
        <begin position="298"/>
        <end position="307"/>
    </location>
</feature>
<dbReference type="InterPro" id="IPR027417">
    <property type="entry name" value="P-loop_NTPase"/>
</dbReference>
<sequence length="1181" mass="130900">MEDAPATKKKRLQGPRHKESTPKEGNEDDGDHISCLPNGILAFFMLTLDLPDVFASLHNLASVPTLNGLQELEFHIPEVDFTLSLYPPPPASIFRFSSTLCIVSFGGCCLPDIMANLLQFPNLQQLTLFDAIISEETLHAMLDSCPALKNLLMKYNEGFRCVRINSRSLKSIGVHTDSFRHGPTLEELIIEDATFLERLISFERYTEQSEFVTFFVENARMLESMRFVVPSCFYRDKNWIRRQHRQLKLDKSSSRGHLRLVSSPGPCERALSAFAGCHSYSTSSHGVRDNNAIGNKEKSKRRKRKQTAKQGVLSPPSEEELSTGMVNNLYQSGDPLGRKELGQRVIRWLKQGMHLMASKFASSDQSETLWFDGHMGFVMQAQACLSATPMPKGQEALCFKASTHYPTLFDNFQRELRDVLLQQQEEGLVPDWRSTRSWMFLKEIARSADHRIAARRSTTPVLHSTLGISLDKTMIMQAKIDDFVQKMTGLLQLERDAELEVTQTTQDELSASSMMDGKSKKPVEYLVTHGKAQEECDTICNLKVISSSTGLTGQHLVLFRVEGSHKLPPTRLSPGDMVCVRTCNSQGEVASTPCMEAFVHNLGEDGCSITVALKSRRGDPTFSKFLGKIARIDRIQALADAVTYERNCEALMVLQKRGLQKRNASIGVVATLFGDKEDVMKLEGNNLMDCGGSEVPDDGFLERHSYSFDTSQSRALALALDKKRPVLVIQGPPGTGKTRLLSYLITCVVRRGERVLVTAPSNAAIDNIVESLSRSGQNIVRVGNPSRISPSVTAMSLGEIVTKRLEKFTQEFERKKYALRKDLKRCIQDDDSLASGIRQRLKKLGKDYKNEEKEAIREVLSNAEVVLSTNTGATDPLIRGIGCFDLVVIDEAGQATEPSCWIPILQGKRCILAGDHRQLAPVVLSREAMEGGLGMSLLERASSLHDGLLTTTLTTQYRMHESIASWASKEMYDGLVQSFPSVASRLLVDNPFVKATWMTQCALLLLDTRKAYGSLNIDCEESIDPTGTGSFYNNGEADIVAQHVLNLIQCGVSPTSIVVQSPYIAQVQLLRGRLEEYPVASDVEVSTIDSFQGREADAVVISMVRSNSLGAVGFLGDRRRMNVAITRARSHVAVVCDTSTICNNAFLARLLRHIRQHGQVRHVEPGSLDGGFDPLALPSIG</sequence>
<dbReference type="Gene3D" id="3.80.10.10">
    <property type="entry name" value="Ribonuclease Inhibitor"/>
    <property type="match status" value="1"/>
</dbReference>
<dbReference type="GO" id="GO:0016787">
    <property type="term" value="F:hydrolase activity"/>
    <property type="evidence" value="ECO:0007669"/>
    <property type="project" value="UniProtKB-KW"/>
</dbReference>
<evidence type="ECO:0000256" key="3">
    <source>
        <dbReference type="ARBA" id="ARBA00022801"/>
    </source>
</evidence>
<reference evidence="9" key="1">
    <citation type="submission" date="2020-10" db="EMBL/GenBank/DDBJ databases">
        <authorList>
            <person name="Han B."/>
            <person name="Lu T."/>
            <person name="Zhao Q."/>
            <person name="Huang X."/>
            <person name="Zhao Y."/>
        </authorList>
    </citation>
    <scope>NUCLEOTIDE SEQUENCE</scope>
</reference>
<evidence type="ECO:0000256" key="6">
    <source>
        <dbReference type="ARBA" id="ARBA00048432"/>
    </source>
</evidence>
<gene>
    <name evidence="9" type="ORF">NCGR_LOCUS17480</name>
</gene>
<evidence type="ECO:0000313" key="10">
    <source>
        <dbReference type="Proteomes" id="UP000604825"/>
    </source>
</evidence>
<dbReference type="SUPFAM" id="SSF52047">
    <property type="entry name" value="RNI-like"/>
    <property type="match status" value="1"/>
</dbReference>
<comment type="catalytic activity">
    <reaction evidence="6">
        <text>ATP + H2O = ADP + phosphate + H(+)</text>
        <dbReference type="Rhea" id="RHEA:13065"/>
        <dbReference type="ChEBI" id="CHEBI:15377"/>
        <dbReference type="ChEBI" id="CHEBI:15378"/>
        <dbReference type="ChEBI" id="CHEBI:30616"/>
        <dbReference type="ChEBI" id="CHEBI:43474"/>
        <dbReference type="ChEBI" id="CHEBI:456216"/>
        <dbReference type="EC" id="3.6.4.12"/>
    </reaction>
    <physiologicalReaction direction="left-to-right" evidence="6">
        <dbReference type="Rhea" id="RHEA:13066"/>
    </physiologicalReaction>
</comment>
<dbReference type="Gene3D" id="2.40.30.270">
    <property type="match status" value="1"/>
</dbReference>
<dbReference type="InterPro" id="IPR014001">
    <property type="entry name" value="Helicase_ATP-bd"/>
</dbReference>
<evidence type="ECO:0000256" key="7">
    <source>
        <dbReference type="SAM" id="MobiDB-lite"/>
    </source>
</evidence>
<comment type="caution">
    <text evidence="9">The sequence shown here is derived from an EMBL/GenBank/DDBJ whole genome shotgun (WGS) entry which is preliminary data.</text>
</comment>
<evidence type="ECO:0000256" key="2">
    <source>
        <dbReference type="ARBA" id="ARBA00022741"/>
    </source>
</evidence>
<dbReference type="InterPro" id="IPR041679">
    <property type="entry name" value="DNA2/NAM7-like_C"/>
</dbReference>
<name>A0A811NIC0_9POAL</name>
<evidence type="ECO:0000259" key="8">
    <source>
        <dbReference type="SMART" id="SM00487"/>
    </source>
</evidence>
<dbReference type="GO" id="GO:0043139">
    <property type="term" value="F:5'-3' DNA helicase activity"/>
    <property type="evidence" value="ECO:0007669"/>
    <property type="project" value="TreeGrafter"/>
</dbReference>
<dbReference type="PANTHER" id="PTHR43788">
    <property type="entry name" value="DNA2/NAM7 HELICASE FAMILY MEMBER"/>
    <property type="match status" value="1"/>
</dbReference>